<evidence type="ECO:0000313" key="1">
    <source>
        <dbReference type="EMBL" id="KAF5323695.1"/>
    </source>
</evidence>
<reference evidence="1 2" key="1">
    <citation type="journal article" date="2020" name="ISME J.">
        <title>Uncovering the hidden diversity of litter-decomposition mechanisms in mushroom-forming fungi.</title>
        <authorList>
            <person name="Floudas D."/>
            <person name="Bentzer J."/>
            <person name="Ahren D."/>
            <person name="Johansson T."/>
            <person name="Persson P."/>
            <person name="Tunlid A."/>
        </authorList>
    </citation>
    <scope>NUCLEOTIDE SEQUENCE [LARGE SCALE GENOMIC DNA]</scope>
    <source>
        <strain evidence="1 2">CBS 101986</strain>
    </source>
</reference>
<gene>
    <name evidence="1" type="ORF">D9619_012888</name>
</gene>
<protein>
    <recommendedName>
        <fullName evidence="3">F-box domain-containing protein</fullName>
    </recommendedName>
</protein>
<name>A0A8H5F4N8_9AGAR</name>
<accession>A0A8H5F4N8</accession>
<evidence type="ECO:0008006" key="3">
    <source>
        <dbReference type="Google" id="ProtNLM"/>
    </source>
</evidence>
<evidence type="ECO:0000313" key="2">
    <source>
        <dbReference type="Proteomes" id="UP000567179"/>
    </source>
</evidence>
<dbReference type="Gene3D" id="3.80.10.10">
    <property type="entry name" value="Ribonuclease Inhibitor"/>
    <property type="match status" value="1"/>
</dbReference>
<dbReference type="Proteomes" id="UP000567179">
    <property type="component" value="Unassembled WGS sequence"/>
</dbReference>
<dbReference type="SUPFAM" id="SSF52047">
    <property type="entry name" value="RNI-like"/>
    <property type="match status" value="1"/>
</dbReference>
<keyword evidence="2" id="KW-1185">Reference proteome</keyword>
<comment type="caution">
    <text evidence="1">The sequence shown here is derived from an EMBL/GenBank/DDBJ whole genome shotgun (WGS) entry which is preliminary data.</text>
</comment>
<sequence length="583" mass="65223">MNSTPQWPLQCRSETEQISFDIQPLGFDRAFPAHATRSSLPIFRLPPELYFHILGFLTQADLDNLAAVDEDCQRLSALYACKEAEIRYTKSASCALQCDISTPVISHPECVRRLAVVAASPRVTPVLPRSFGEHVAERIRDELKNLHIVDWDCTRTIFPLTFTSALASSPVKHLRVGGTVLHDEGDGPAPETMNIPLETLCLETSEGIPDIKSRSVVFDQLVLPASSTLRQLIWRGNPNLDNLSFNITPSDFPSFARLRSLCLDRVSLNSDNVLQLLLGPHSRIDTLAMDSTTVSTSQFFSTRGYMPYLTHFTWLHHGEFHGSSVADVLSFLDENPQLQALHVPEPLPSWIIDDALIPLIERKLALSSLHLVWLSPDIPEASLQALATIRSLRHLWLSIGRPDAMRSTWEVDHEKMKDLLAPLGSQLETLAFSKDTYVRKMTNAHPLAPASFGFGDYYMNKVLPVDDAGVLALLSPAETAEFHVRSATHARSCPTVPDYDLHLAALVHMRHLAWEKWHAAAILELAGRYYADAFPRLRFLFVGQMPFVGDGNGVLEHHDSPPQREPCMSSLQKKMSMTLWRPV</sequence>
<dbReference type="OrthoDB" id="3257981at2759"/>
<dbReference type="AlphaFoldDB" id="A0A8H5F4N8"/>
<organism evidence="1 2">
    <name type="scientific">Psilocybe cf. subviscida</name>
    <dbReference type="NCBI Taxonomy" id="2480587"/>
    <lineage>
        <taxon>Eukaryota</taxon>
        <taxon>Fungi</taxon>
        <taxon>Dikarya</taxon>
        <taxon>Basidiomycota</taxon>
        <taxon>Agaricomycotina</taxon>
        <taxon>Agaricomycetes</taxon>
        <taxon>Agaricomycetidae</taxon>
        <taxon>Agaricales</taxon>
        <taxon>Agaricineae</taxon>
        <taxon>Strophariaceae</taxon>
        <taxon>Psilocybe</taxon>
    </lineage>
</organism>
<dbReference type="InterPro" id="IPR032675">
    <property type="entry name" value="LRR_dom_sf"/>
</dbReference>
<proteinExistence type="predicted"/>
<dbReference type="EMBL" id="JAACJJ010000017">
    <property type="protein sequence ID" value="KAF5323695.1"/>
    <property type="molecule type" value="Genomic_DNA"/>
</dbReference>